<evidence type="ECO:0000313" key="9">
    <source>
        <dbReference type="Proteomes" id="UP000772618"/>
    </source>
</evidence>
<name>A0ABS5VN53_9BACT</name>
<evidence type="ECO:0000256" key="3">
    <source>
        <dbReference type="ARBA" id="ARBA00012929"/>
    </source>
</evidence>
<sequence>MEQNEINKYNVPIWGGIECTVHRIGNSFGNQLERNRHKYRLSDLDLIADLGIKTIRYPVIWESIAPHGLDKADWSWIDERLHKLKELGITPIASFLHHGSGPVHTSLIDSNLPKEFSEFAIAVAERYPWLEYFTPVNEPLTTARFSCLYGHWYPHKRDNENFGKALLIQCKATVMAVNEIKKRIPSAKLVQTEDLGKCHGTPELQHQWNLENERRWLSLDMLTGRINENEFVKRFFKNIPSLTADIEYLSANFYPPDIIGINYYITSERYLDHEYEKYPEWSHGGNGIDKYADVDIVRADICKRAGHYTILKETHERYGLPIALTEVHIGATRDEQLRWFVEALRAANKLKSEGIDFRGLTVWSMFGAFDWNTLLTKQNNFYETGVFDVSSGKPRPTALAKFIKKVCNGEKADHQVLHADGWWMNPGTVNIMFGTKQEERQLTTVENVNPDLPAPTPKPVLITGATGTLGRAFERLCKIRNISYVLLSRKDMDIADRDSVEEVIKHYEPWAVINAAGFVKVDEAELNPSVCLRENTLGPAILAAISRKYGASFLTFSTDFVFNGNTHRPYLERDEAKPLNIYGVSKFLAETRVFNAHPSSLIIRTSSFFGPWDNYNFLSMMISNLEKGERFMALSDFIVSPTYVPDLVNACLDLLTDEENGIWHITQPSALSWRDFALMTAEIANLDTSLITTANPKELGYTAVRPQYSALKSARGLLMPELDSAINRFLTDRKMAIA</sequence>
<protein>
    <recommendedName>
        <fullName evidence="4 6">dTDP-4-dehydrorhamnose reductase</fullName>
        <ecNumber evidence="3 6">1.1.1.133</ecNumber>
    </recommendedName>
</protein>
<comment type="pathway">
    <text evidence="1 6">Carbohydrate biosynthesis; dTDP-L-rhamnose biosynthesis.</text>
</comment>
<dbReference type="PANTHER" id="PTHR10491:SF4">
    <property type="entry name" value="METHIONINE ADENOSYLTRANSFERASE 2 SUBUNIT BETA"/>
    <property type="match status" value="1"/>
</dbReference>
<dbReference type="SUPFAM" id="SSF51735">
    <property type="entry name" value="NAD(P)-binding Rossmann-fold domains"/>
    <property type="match status" value="1"/>
</dbReference>
<evidence type="ECO:0000256" key="1">
    <source>
        <dbReference type="ARBA" id="ARBA00004781"/>
    </source>
</evidence>
<dbReference type="InterPro" id="IPR036291">
    <property type="entry name" value="NAD(P)-bd_dom_sf"/>
</dbReference>
<comment type="function">
    <text evidence="6">Catalyzes the reduction of dTDP-6-deoxy-L-lyxo-4-hexulose to yield dTDP-L-rhamnose.</text>
</comment>
<proteinExistence type="inferred from homology"/>
<keyword evidence="9" id="KW-1185">Reference proteome</keyword>
<dbReference type="SUPFAM" id="SSF51445">
    <property type="entry name" value="(Trans)glycosidases"/>
    <property type="match status" value="1"/>
</dbReference>
<keyword evidence="6" id="KW-0521">NADP</keyword>
<dbReference type="PANTHER" id="PTHR10491">
    <property type="entry name" value="DTDP-4-DEHYDRORHAMNOSE REDUCTASE"/>
    <property type="match status" value="1"/>
</dbReference>
<dbReference type="InterPro" id="IPR017853">
    <property type="entry name" value="GH"/>
</dbReference>
<accession>A0ABS5VN53</accession>
<dbReference type="Gene3D" id="3.20.20.80">
    <property type="entry name" value="Glycosidases"/>
    <property type="match status" value="1"/>
</dbReference>
<dbReference type="Proteomes" id="UP000772618">
    <property type="component" value="Unassembled WGS sequence"/>
</dbReference>
<evidence type="ECO:0000256" key="6">
    <source>
        <dbReference type="RuleBase" id="RU364082"/>
    </source>
</evidence>
<dbReference type="Pfam" id="PF00232">
    <property type="entry name" value="Glyco_hydro_1"/>
    <property type="match status" value="1"/>
</dbReference>
<dbReference type="CDD" id="cd05254">
    <property type="entry name" value="dTDP_HR_like_SDR_e"/>
    <property type="match status" value="1"/>
</dbReference>
<comment type="catalytic activity">
    <reaction evidence="5">
        <text>dTDP-beta-L-rhamnose + NADP(+) = dTDP-4-dehydro-beta-L-rhamnose + NADPH + H(+)</text>
        <dbReference type="Rhea" id="RHEA:21796"/>
        <dbReference type="ChEBI" id="CHEBI:15378"/>
        <dbReference type="ChEBI" id="CHEBI:57510"/>
        <dbReference type="ChEBI" id="CHEBI:57783"/>
        <dbReference type="ChEBI" id="CHEBI:58349"/>
        <dbReference type="ChEBI" id="CHEBI:62830"/>
        <dbReference type="EC" id="1.1.1.133"/>
    </reaction>
</comment>
<dbReference type="InterPro" id="IPR005913">
    <property type="entry name" value="dTDP_dehydrorham_reduct"/>
</dbReference>
<dbReference type="PROSITE" id="PS50890">
    <property type="entry name" value="PUA"/>
    <property type="match status" value="1"/>
</dbReference>
<evidence type="ECO:0000256" key="2">
    <source>
        <dbReference type="ARBA" id="ARBA00010944"/>
    </source>
</evidence>
<dbReference type="EC" id="1.1.1.133" evidence="3 6"/>
<comment type="caution">
    <text evidence="8">The sequence shown here is derived from an EMBL/GenBank/DDBJ whole genome shotgun (WGS) entry which is preliminary data.</text>
</comment>
<dbReference type="EMBL" id="JAHESD010000009">
    <property type="protein sequence ID" value="MBT1702879.1"/>
    <property type="molecule type" value="Genomic_DNA"/>
</dbReference>
<dbReference type="Gene3D" id="3.90.25.10">
    <property type="entry name" value="UDP-galactose 4-epimerase, domain 1"/>
    <property type="match status" value="1"/>
</dbReference>
<comment type="similarity">
    <text evidence="2 6">Belongs to the dTDP-4-dehydrorhamnose reductase family.</text>
</comment>
<dbReference type="Pfam" id="PF04321">
    <property type="entry name" value="RmlD_sub_bind"/>
    <property type="match status" value="1"/>
</dbReference>
<organism evidence="8 9">
    <name type="scientific">Chryseosolibacter indicus</name>
    <dbReference type="NCBI Taxonomy" id="2782351"/>
    <lineage>
        <taxon>Bacteria</taxon>
        <taxon>Pseudomonadati</taxon>
        <taxon>Bacteroidota</taxon>
        <taxon>Cytophagia</taxon>
        <taxon>Cytophagales</taxon>
        <taxon>Chryseotaleaceae</taxon>
        <taxon>Chryseosolibacter</taxon>
    </lineage>
</organism>
<keyword evidence="6" id="KW-0560">Oxidoreductase</keyword>
<evidence type="ECO:0000259" key="7">
    <source>
        <dbReference type="Pfam" id="PF04321"/>
    </source>
</evidence>
<dbReference type="RefSeq" id="WP_254152849.1">
    <property type="nucleotide sequence ID" value="NZ_JAHESD010000009.1"/>
</dbReference>
<feature type="domain" description="RmlD-like substrate binding" evidence="7">
    <location>
        <begin position="460"/>
        <end position="714"/>
    </location>
</feature>
<dbReference type="InterPro" id="IPR001360">
    <property type="entry name" value="Glyco_hydro_1"/>
</dbReference>
<gene>
    <name evidence="8" type="ORF">KK060_06290</name>
</gene>
<dbReference type="Gene3D" id="3.40.50.720">
    <property type="entry name" value="NAD(P)-binding Rossmann-like Domain"/>
    <property type="match status" value="1"/>
</dbReference>
<evidence type="ECO:0000256" key="4">
    <source>
        <dbReference type="ARBA" id="ARBA00017099"/>
    </source>
</evidence>
<reference evidence="8 9" key="1">
    <citation type="submission" date="2021-05" db="EMBL/GenBank/DDBJ databases">
        <title>A Polyphasic approach of four new species of the genus Ohtaekwangia: Ohtaekwangia histidinii sp. nov., Ohtaekwangia cretensis sp. nov., Ohtaekwangia indiensis sp. nov., Ohtaekwangia reichenbachii sp. nov. from diverse environment.</title>
        <authorList>
            <person name="Octaviana S."/>
        </authorList>
    </citation>
    <scope>NUCLEOTIDE SEQUENCE [LARGE SCALE GENOMIC DNA]</scope>
    <source>
        <strain evidence="8 9">PWU20</strain>
    </source>
</reference>
<evidence type="ECO:0000256" key="5">
    <source>
        <dbReference type="ARBA" id="ARBA00048200"/>
    </source>
</evidence>
<evidence type="ECO:0000313" key="8">
    <source>
        <dbReference type="EMBL" id="MBT1702879.1"/>
    </source>
</evidence>
<dbReference type="InterPro" id="IPR029903">
    <property type="entry name" value="RmlD-like-bd"/>
</dbReference>